<dbReference type="GO" id="GO:0002055">
    <property type="term" value="F:adenine binding"/>
    <property type="evidence" value="ECO:0007669"/>
    <property type="project" value="TreeGrafter"/>
</dbReference>
<evidence type="ECO:0000256" key="4">
    <source>
        <dbReference type="ARBA" id="ARBA00008391"/>
    </source>
</evidence>
<keyword evidence="8" id="KW-0808">Transferase</keyword>
<name>G4VQJ2_SCHMA</name>
<dbReference type="PhylomeDB" id="G4VQJ2"/>
<evidence type="ECO:0000256" key="6">
    <source>
        <dbReference type="ARBA" id="ARBA00022490"/>
    </source>
</evidence>
<evidence type="ECO:0000256" key="9">
    <source>
        <dbReference type="ARBA" id="ARBA00022726"/>
    </source>
</evidence>
<dbReference type="InterPro" id="IPR000836">
    <property type="entry name" value="PRTase_dom"/>
</dbReference>
<evidence type="ECO:0000256" key="2">
    <source>
        <dbReference type="ARBA" id="ARBA00004496"/>
    </source>
</evidence>
<dbReference type="InterPro" id="IPR050054">
    <property type="entry name" value="UPRTase/APRTase"/>
</dbReference>
<dbReference type="PANTHER" id="PTHR32315">
    <property type="entry name" value="ADENINE PHOSPHORIBOSYLTRANSFERASE"/>
    <property type="match status" value="1"/>
</dbReference>
<dbReference type="CTD" id="8342798"/>
<dbReference type="SUPFAM" id="SSF53271">
    <property type="entry name" value="PRTase-like"/>
    <property type="match status" value="1"/>
</dbReference>
<comment type="catalytic activity">
    <reaction evidence="1">
        <text>AMP + diphosphate = 5-phospho-alpha-D-ribose 1-diphosphate + adenine</text>
        <dbReference type="Rhea" id="RHEA:16609"/>
        <dbReference type="ChEBI" id="CHEBI:16708"/>
        <dbReference type="ChEBI" id="CHEBI:33019"/>
        <dbReference type="ChEBI" id="CHEBI:58017"/>
        <dbReference type="ChEBI" id="CHEBI:456215"/>
        <dbReference type="EC" id="2.4.2.7"/>
    </reaction>
</comment>
<dbReference type="AlphaFoldDB" id="G4VQJ2"/>
<dbReference type="InParanoid" id="G4VQJ2"/>
<dbReference type="CDD" id="cd06223">
    <property type="entry name" value="PRTases_typeI"/>
    <property type="match status" value="1"/>
</dbReference>
<comment type="pathway">
    <text evidence="3">Purine metabolism; AMP biosynthesis via salvage pathway; AMP from adenine: step 1/1.</text>
</comment>
<organism evidence="10 11">
    <name type="scientific">Schistosoma mansoni</name>
    <name type="common">Blood fluke</name>
    <dbReference type="NCBI Taxonomy" id="6183"/>
    <lineage>
        <taxon>Eukaryota</taxon>
        <taxon>Metazoa</taxon>
        <taxon>Spiralia</taxon>
        <taxon>Lophotrochozoa</taxon>
        <taxon>Platyhelminthes</taxon>
        <taxon>Trematoda</taxon>
        <taxon>Digenea</taxon>
        <taxon>Strigeidida</taxon>
        <taxon>Schistosomatoidea</taxon>
        <taxon>Schistosomatidae</taxon>
        <taxon>Schistosoma</taxon>
    </lineage>
</organism>
<evidence type="ECO:0000256" key="3">
    <source>
        <dbReference type="ARBA" id="ARBA00004659"/>
    </source>
</evidence>
<evidence type="ECO:0000256" key="8">
    <source>
        <dbReference type="ARBA" id="ARBA00022679"/>
    </source>
</evidence>
<evidence type="ECO:0000256" key="5">
    <source>
        <dbReference type="ARBA" id="ARBA00011893"/>
    </source>
</evidence>
<evidence type="ECO:0000313" key="10">
    <source>
        <dbReference type="Proteomes" id="UP000008854"/>
    </source>
</evidence>
<comment type="subcellular location">
    <subcellularLocation>
        <location evidence="2">Cytoplasm</location>
    </subcellularLocation>
</comment>
<sequence>MSDCESRLNATDSHIGIAPHFPVKGLESLVFLHRTALALRPNCSFVPIRKAGELLGPCFSCKYDYETVNTVEIRRDALIVGNIIILLDAILVTGRILEACVNLVNLSGARVLSSSVFLGAKDFSARERLRKLDVAVHSFLQI</sequence>
<dbReference type="GeneID" id="8342798"/>
<dbReference type="WBParaSite" id="Smp_151260.1">
    <property type="protein sequence ID" value="Smp_151260.1"/>
    <property type="gene ID" value="Smp_151260"/>
</dbReference>
<reference evidence="11" key="2">
    <citation type="submission" date="2019-01" db="UniProtKB">
        <authorList>
            <consortium name="WormBaseParasite"/>
        </authorList>
    </citation>
    <scope>IDENTIFICATION</scope>
    <source>
        <strain evidence="11">Puerto Rican</strain>
    </source>
</reference>
<dbReference type="GO" id="GO:0003999">
    <property type="term" value="F:adenine phosphoribosyltransferase activity"/>
    <property type="evidence" value="ECO:0007669"/>
    <property type="project" value="UniProtKB-EC"/>
</dbReference>
<dbReference type="HOGENOM" id="CLU_1818210_0_0_1"/>
<dbReference type="OMA" id="NATDSHI"/>
<dbReference type="STRING" id="6183.G4VQJ2"/>
<dbReference type="OrthoDB" id="363185at2759"/>
<dbReference type="PANTHER" id="PTHR32315:SF3">
    <property type="entry name" value="ADENINE PHOSPHORIBOSYLTRANSFERASE"/>
    <property type="match status" value="1"/>
</dbReference>
<protein>
    <recommendedName>
        <fullName evidence="5">adenine phosphoribosyltransferase</fullName>
        <ecNumber evidence="5">2.4.2.7</ecNumber>
    </recommendedName>
</protein>
<dbReference type="GO" id="GO:0016208">
    <property type="term" value="F:AMP binding"/>
    <property type="evidence" value="ECO:0007669"/>
    <property type="project" value="TreeGrafter"/>
</dbReference>
<accession>G4VQJ2</accession>
<dbReference type="Gene3D" id="3.40.50.2020">
    <property type="match status" value="1"/>
</dbReference>
<dbReference type="GO" id="GO:0006168">
    <property type="term" value="P:adenine salvage"/>
    <property type="evidence" value="ECO:0007669"/>
    <property type="project" value="TreeGrafter"/>
</dbReference>
<keyword evidence="9" id="KW-0660">Purine salvage</keyword>
<evidence type="ECO:0000256" key="1">
    <source>
        <dbReference type="ARBA" id="ARBA00000868"/>
    </source>
</evidence>
<comment type="similarity">
    <text evidence="4">Belongs to the purine/pyrimidine phosphoribosyltransferase family.</text>
</comment>
<dbReference type="GO" id="GO:0006166">
    <property type="term" value="P:purine ribonucleoside salvage"/>
    <property type="evidence" value="ECO:0007669"/>
    <property type="project" value="UniProtKB-KW"/>
</dbReference>
<dbReference type="Proteomes" id="UP000008854">
    <property type="component" value="Unassembled WGS sequence"/>
</dbReference>
<dbReference type="GO" id="GO:0005737">
    <property type="term" value="C:cytoplasm"/>
    <property type="evidence" value="ECO:0007669"/>
    <property type="project" value="UniProtKB-SubCell"/>
</dbReference>
<dbReference type="InterPro" id="IPR029057">
    <property type="entry name" value="PRTase-like"/>
</dbReference>
<keyword evidence="10" id="KW-1185">Reference proteome</keyword>
<keyword evidence="7" id="KW-0328">Glycosyltransferase</keyword>
<reference evidence="10" key="1">
    <citation type="journal article" date="2012" name="PLoS Negl. Trop. Dis.">
        <title>A systematically improved high quality genome and transcriptome of the human blood fluke Schistosoma mansoni.</title>
        <authorList>
            <person name="Protasio A.V."/>
            <person name="Tsai I.J."/>
            <person name="Babbage A."/>
            <person name="Nichol S."/>
            <person name="Hunt M."/>
            <person name="Aslett M.A."/>
            <person name="De Silva N."/>
            <person name="Velarde G.S."/>
            <person name="Anderson T.J."/>
            <person name="Clark R.C."/>
            <person name="Davidson C."/>
            <person name="Dillon G.P."/>
            <person name="Holroyd N.E."/>
            <person name="LoVerde P.T."/>
            <person name="Lloyd C."/>
            <person name="McQuillan J."/>
            <person name="Oliveira G."/>
            <person name="Otto T.D."/>
            <person name="Parker-Manuel S.J."/>
            <person name="Quail M.A."/>
            <person name="Wilson R.A."/>
            <person name="Zerlotini A."/>
            <person name="Dunne D.W."/>
            <person name="Berriman M."/>
        </authorList>
    </citation>
    <scope>NUCLEOTIDE SEQUENCE [LARGE SCALE GENOMIC DNA]</scope>
    <source>
        <strain evidence="10">Puerto Rican</strain>
    </source>
</reference>
<dbReference type="eggNOG" id="KOG1712">
    <property type="taxonomic scope" value="Eukaryota"/>
</dbReference>
<evidence type="ECO:0000256" key="7">
    <source>
        <dbReference type="ARBA" id="ARBA00022676"/>
    </source>
</evidence>
<proteinExistence type="inferred from homology"/>
<dbReference type="GO" id="GO:0044209">
    <property type="term" value="P:AMP salvage"/>
    <property type="evidence" value="ECO:0007669"/>
    <property type="project" value="TreeGrafter"/>
</dbReference>
<dbReference type="EC" id="2.4.2.7" evidence="5"/>
<dbReference type="RefSeq" id="XP_018655137.1">
    <property type="nucleotide sequence ID" value="XM_018789723.1"/>
</dbReference>
<dbReference type="KEGG" id="smm:Smp_151260"/>
<evidence type="ECO:0000313" key="11">
    <source>
        <dbReference type="WBParaSite" id="Smp_151260.1"/>
    </source>
</evidence>
<keyword evidence="6" id="KW-0963">Cytoplasm</keyword>